<comment type="subcellular location">
    <subcellularLocation>
        <location evidence="1">Cell membrane</location>
        <topology evidence="1">Multi-pass membrane protein</topology>
    </subcellularLocation>
</comment>
<evidence type="ECO:0000256" key="5">
    <source>
        <dbReference type="ARBA" id="ARBA00022989"/>
    </source>
</evidence>
<feature type="transmembrane region" description="Helical" evidence="8">
    <location>
        <begin position="206"/>
        <end position="231"/>
    </location>
</feature>
<feature type="transmembrane region" description="Helical" evidence="8">
    <location>
        <begin position="237"/>
        <end position="258"/>
    </location>
</feature>
<dbReference type="Pfam" id="PF09594">
    <property type="entry name" value="GT87"/>
    <property type="match status" value="1"/>
</dbReference>
<dbReference type="EC" id="2.4.-.-" evidence="9"/>
<gene>
    <name evidence="9" type="ORF">ACFMB1_04765</name>
</gene>
<feature type="transmembrane region" description="Helical" evidence="8">
    <location>
        <begin position="169"/>
        <end position="194"/>
    </location>
</feature>
<proteinExistence type="inferred from homology"/>
<feature type="transmembrane region" description="Helical" evidence="8">
    <location>
        <begin position="341"/>
        <end position="361"/>
    </location>
</feature>
<evidence type="ECO:0000256" key="7">
    <source>
        <dbReference type="ARBA" id="ARBA00024033"/>
    </source>
</evidence>
<evidence type="ECO:0000313" key="10">
    <source>
        <dbReference type="Proteomes" id="UP001596116"/>
    </source>
</evidence>
<feature type="transmembrane region" description="Helical" evidence="8">
    <location>
        <begin position="41"/>
        <end position="62"/>
    </location>
</feature>
<comment type="caution">
    <text evidence="9">The sequence shown here is derived from an EMBL/GenBank/DDBJ whole genome shotgun (WGS) entry which is preliminary data.</text>
</comment>
<keyword evidence="5 8" id="KW-1133">Transmembrane helix</keyword>
<accession>A0ABW1KSI0</accession>
<protein>
    <submittedName>
        <fullName evidence="9">Glycosyltransferase family 87 protein</fullName>
        <ecNumber evidence="9">2.4.-.-</ecNumber>
    </submittedName>
</protein>
<evidence type="ECO:0000256" key="3">
    <source>
        <dbReference type="ARBA" id="ARBA00022679"/>
    </source>
</evidence>
<dbReference type="Proteomes" id="UP001596116">
    <property type="component" value="Unassembled WGS sequence"/>
</dbReference>
<keyword evidence="2" id="KW-1003">Cell membrane</keyword>
<evidence type="ECO:0000256" key="4">
    <source>
        <dbReference type="ARBA" id="ARBA00022692"/>
    </source>
</evidence>
<keyword evidence="10" id="KW-1185">Reference proteome</keyword>
<name>A0ABW1KSI0_9PROT</name>
<evidence type="ECO:0000256" key="8">
    <source>
        <dbReference type="SAM" id="Phobius"/>
    </source>
</evidence>
<comment type="similarity">
    <text evidence="7">Belongs to the glycosyltransferase 87 family.</text>
</comment>
<keyword evidence="3 9" id="KW-0808">Transferase</keyword>
<evidence type="ECO:0000313" key="9">
    <source>
        <dbReference type="EMBL" id="MFC6034844.1"/>
    </source>
</evidence>
<feature type="transmembrane region" description="Helical" evidence="8">
    <location>
        <begin position="301"/>
        <end position="321"/>
    </location>
</feature>
<dbReference type="RefSeq" id="WP_379879818.1">
    <property type="nucleotide sequence ID" value="NZ_JBHPON010000001.1"/>
</dbReference>
<feature type="transmembrane region" description="Helical" evidence="8">
    <location>
        <begin position="127"/>
        <end position="149"/>
    </location>
</feature>
<reference evidence="9 10" key="1">
    <citation type="submission" date="2024-09" db="EMBL/GenBank/DDBJ databases">
        <authorList>
            <person name="Zhang Z.-H."/>
        </authorList>
    </citation>
    <scope>NUCLEOTIDE SEQUENCE [LARGE SCALE GENOMIC DNA]</scope>
    <source>
        <strain evidence="9 10">HHTR114</strain>
    </source>
</reference>
<keyword evidence="9" id="KW-0328">Glycosyltransferase</keyword>
<evidence type="ECO:0000256" key="6">
    <source>
        <dbReference type="ARBA" id="ARBA00023136"/>
    </source>
</evidence>
<dbReference type="InterPro" id="IPR018584">
    <property type="entry name" value="GT87"/>
</dbReference>
<keyword evidence="4 8" id="KW-0812">Transmembrane</keyword>
<dbReference type="EMBL" id="JBHPON010000001">
    <property type="protein sequence ID" value="MFC6034844.1"/>
    <property type="molecule type" value="Genomic_DNA"/>
</dbReference>
<keyword evidence="6 8" id="KW-0472">Membrane</keyword>
<evidence type="ECO:0000256" key="2">
    <source>
        <dbReference type="ARBA" id="ARBA00022475"/>
    </source>
</evidence>
<sequence length="433" mass="45910">MTVETASPAPSPGDAPSAPSGSFAARYPLLYGLATNPGLKVLWAASAVALLLYGATFARTVLASKDFVISDIAVVGGDFTTFWIAAKTLLADGPLALYQPDTLNTRLEAAFPLSRDVMLFWQYPPTFYFIVAPLAFLSYPAALCGWMAVTTSAAGGALAILWRSRTPLLVAFASAAAWQAWITGQTGFLTAALVTLAAGWADRRPVIAGIAAGLLTVKPQLGLLIPVAYAAAGCWRAFGAAAVTAILLAGLSVVFFGVESWVGFFEAMGAQGARLSLSSFPQYKLITPYGFLTTLGTPAGLAIFIQGLVALALAAFVFGVWRKSLSWETRLIALAAATPLAAPYVFYYEAPIFFAAMIMLAKCGIERGWLRFEKQGLMALWILPAFTPGPDWLPISALIAFAAFGLCACRVLHDCPLDLRDYSFSTKNKGLVA</sequence>
<evidence type="ECO:0000256" key="1">
    <source>
        <dbReference type="ARBA" id="ARBA00004651"/>
    </source>
</evidence>
<organism evidence="9 10">
    <name type="scientific">Hyphococcus aureus</name>
    <dbReference type="NCBI Taxonomy" id="2666033"/>
    <lineage>
        <taxon>Bacteria</taxon>
        <taxon>Pseudomonadati</taxon>
        <taxon>Pseudomonadota</taxon>
        <taxon>Alphaproteobacteria</taxon>
        <taxon>Parvularculales</taxon>
        <taxon>Parvularculaceae</taxon>
        <taxon>Hyphococcus</taxon>
    </lineage>
</organism>
<dbReference type="GO" id="GO:0016757">
    <property type="term" value="F:glycosyltransferase activity"/>
    <property type="evidence" value="ECO:0007669"/>
    <property type="project" value="UniProtKB-KW"/>
</dbReference>